<dbReference type="GO" id="GO:0015171">
    <property type="term" value="F:amino acid transmembrane transporter activity"/>
    <property type="evidence" value="ECO:0007669"/>
    <property type="project" value="TreeGrafter"/>
</dbReference>
<evidence type="ECO:0000256" key="5">
    <source>
        <dbReference type="ARBA" id="ARBA00023136"/>
    </source>
</evidence>
<evidence type="ECO:0000256" key="6">
    <source>
        <dbReference type="SAM" id="Phobius"/>
    </source>
</evidence>
<dbReference type="InterPro" id="IPR001123">
    <property type="entry name" value="LeuE-type"/>
</dbReference>
<dbReference type="EMBL" id="BSTX01000001">
    <property type="protein sequence ID" value="GLZ77152.1"/>
    <property type="molecule type" value="Genomic_DNA"/>
</dbReference>
<evidence type="ECO:0000313" key="7">
    <source>
        <dbReference type="EMBL" id="GLZ77152.1"/>
    </source>
</evidence>
<keyword evidence="5 6" id="KW-0472">Membrane</keyword>
<accession>A0A9W6W2L8</accession>
<comment type="caution">
    <text evidence="7">The sequence shown here is derived from an EMBL/GenBank/DDBJ whole genome shotgun (WGS) entry which is preliminary data.</text>
</comment>
<dbReference type="AlphaFoldDB" id="A0A9W6W2L8"/>
<keyword evidence="3 6" id="KW-0812">Transmembrane</keyword>
<protein>
    <submittedName>
        <fullName evidence="7">Threonine transporter RhtB</fullName>
    </submittedName>
</protein>
<dbReference type="RefSeq" id="WP_285662282.1">
    <property type="nucleotide sequence ID" value="NZ_BSTX01000001.1"/>
</dbReference>
<evidence type="ECO:0000256" key="4">
    <source>
        <dbReference type="ARBA" id="ARBA00022989"/>
    </source>
</evidence>
<evidence type="ECO:0000256" key="1">
    <source>
        <dbReference type="ARBA" id="ARBA00004651"/>
    </source>
</evidence>
<dbReference type="Pfam" id="PF01810">
    <property type="entry name" value="LysE"/>
    <property type="match status" value="1"/>
</dbReference>
<dbReference type="GO" id="GO:0005886">
    <property type="term" value="C:plasma membrane"/>
    <property type="evidence" value="ECO:0007669"/>
    <property type="project" value="UniProtKB-SubCell"/>
</dbReference>
<comment type="subcellular location">
    <subcellularLocation>
        <location evidence="1">Cell membrane</location>
        <topology evidence="1">Multi-pass membrane protein</topology>
    </subcellularLocation>
</comment>
<feature type="transmembrane region" description="Helical" evidence="6">
    <location>
        <begin position="6"/>
        <end position="26"/>
    </location>
</feature>
<organism evidence="7 8">
    <name type="scientific">Actinorhabdospora filicis</name>
    <dbReference type="NCBI Taxonomy" id="1785913"/>
    <lineage>
        <taxon>Bacteria</taxon>
        <taxon>Bacillati</taxon>
        <taxon>Actinomycetota</taxon>
        <taxon>Actinomycetes</taxon>
        <taxon>Micromonosporales</taxon>
        <taxon>Micromonosporaceae</taxon>
        <taxon>Actinorhabdospora</taxon>
    </lineage>
</organism>
<keyword evidence="2" id="KW-1003">Cell membrane</keyword>
<dbReference type="PANTHER" id="PTHR30086:SF20">
    <property type="entry name" value="ARGININE EXPORTER PROTEIN ARGO-RELATED"/>
    <property type="match status" value="1"/>
</dbReference>
<evidence type="ECO:0000256" key="3">
    <source>
        <dbReference type="ARBA" id="ARBA00022692"/>
    </source>
</evidence>
<sequence length="213" mass="21868">MISTPHLLAFIGIIAVGTISPGPDFAMVVRQAAVSGRVAGSATSLGISVGIFGWMVATATGLAALLAASAIAYAVVKGVGALYLLYLGVKALREAARRGEKTVDAPVAAAPRLPVWRAFRQGLLCNVLNPKAAAIYLALVPQFLGDDPGPGLVVLLGAIASGITLVWYVGVSNLVGAFRTFLRRPKVRRVIDAVTGSVLVALGIRVAATARSV</sequence>
<proteinExistence type="predicted"/>
<feature type="transmembrane region" description="Helical" evidence="6">
    <location>
        <begin position="152"/>
        <end position="178"/>
    </location>
</feature>
<dbReference type="PANTHER" id="PTHR30086">
    <property type="entry name" value="ARGININE EXPORTER PROTEIN ARGO"/>
    <property type="match status" value="1"/>
</dbReference>
<gene>
    <name evidence="7" type="ORF">Afil01_19590</name>
</gene>
<dbReference type="Proteomes" id="UP001165079">
    <property type="component" value="Unassembled WGS sequence"/>
</dbReference>
<reference evidence="7" key="1">
    <citation type="submission" date="2023-03" db="EMBL/GenBank/DDBJ databases">
        <title>Actinorhabdospora filicis NBRC 111898.</title>
        <authorList>
            <person name="Ichikawa N."/>
            <person name="Sato H."/>
            <person name="Tonouchi N."/>
        </authorList>
    </citation>
    <scope>NUCLEOTIDE SEQUENCE</scope>
    <source>
        <strain evidence="7">NBRC 111898</strain>
    </source>
</reference>
<evidence type="ECO:0000313" key="8">
    <source>
        <dbReference type="Proteomes" id="UP001165079"/>
    </source>
</evidence>
<feature type="transmembrane region" description="Helical" evidence="6">
    <location>
        <begin position="38"/>
        <end position="57"/>
    </location>
</feature>
<dbReference type="PIRSF" id="PIRSF006324">
    <property type="entry name" value="LeuE"/>
    <property type="match status" value="1"/>
</dbReference>
<keyword evidence="8" id="KW-1185">Reference proteome</keyword>
<feature type="transmembrane region" description="Helical" evidence="6">
    <location>
        <begin position="63"/>
        <end position="89"/>
    </location>
</feature>
<name>A0A9W6W2L8_9ACTN</name>
<evidence type="ECO:0000256" key="2">
    <source>
        <dbReference type="ARBA" id="ARBA00022475"/>
    </source>
</evidence>
<keyword evidence="4 6" id="KW-1133">Transmembrane helix</keyword>
<feature type="transmembrane region" description="Helical" evidence="6">
    <location>
        <begin position="122"/>
        <end position="140"/>
    </location>
</feature>